<name>A0A840YDH4_9PROT</name>
<organism evidence="1 2">
    <name type="scientific">Muricoccus pecuniae</name>
    <dbReference type="NCBI Taxonomy" id="693023"/>
    <lineage>
        <taxon>Bacteria</taxon>
        <taxon>Pseudomonadati</taxon>
        <taxon>Pseudomonadota</taxon>
        <taxon>Alphaproteobacteria</taxon>
        <taxon>Acetobacterales</taxon>
        <taxon>Roseomonadaceae</taxon>
        <taxon>Muricoccus</taxon>
    </lineage>
</organism>
<dbReference type="AlphaFoldDB" id="A0A840YDH4"/>
<comment type="caution">
    <text evidence="1">The sequence shown here is derived from an EMBL/GenBank/DDBJ whole genome shotgun (WGS) entry which is preliminary data.</text>
</comment>
<proteinExistence type="predicted"/>
<keyword evidence="2" id="KW-1185">Reference proteome</keyword>
<dbReference type="Proteomes" id="UP000580654">
    <property type="component" value="Unassembled WGS sequence"/>
</dbReference>
<gene>
    <name evidence="1" type="ORF">FHS87_002236</name>
</gene>
<reference evidence="1 2" key="1">
    <citation type="submission" date="2020-08" db="EMBL/GenBank/DDBJ databases">
        <title>Genomic Encyclopedia of Type Strains, Phase IV (KMG-IV): sequencing the most valuable type-strain genomes for metagenomic binning, comparative biology and taxonomic classification.</title>
        <authorList>
            <person name="Goeker M."/>
        </authorList>
    </citation>
    <scope>NUCLEOTIDE SEQUENCE [LARGE SCALE GENOMIC DNA]</scope>
    <source>
        <strain evidence="1 2">DSM 25622</strain>
    </source>
</reference>
<evidence type="ECO:0000313" key="2">
    <source>
        <dbReference type="Proteomes" id="UP000580654"/>
    </source>
</evidence>
<dbReference type="EMBL" id="JACIJD010000009">
    <property type="protein sequence ID" value="MBB5694191.1"/>
    <property type="molecule type" value="Genomic_DNA"/>
</dbReference>
<evidence type="ECO:0000313" key="1">
    <source>
        <dbReference type="EMBL" id="MBB5694191.1"/>
    </source>
</evidence>
<sequence>MFLIVLAGLTAANVAARVALDHSSIRVPVTGRD</sequence>
<protein>
    <submittedName>
        <fullName evidence="1">Uncharacterized protein</fullName>
    </submittedName>
</protein>
<accession>A0A840YDH4</accession>